<dbReference type="EMBL" id="JAGQHR010000281">
    <property type="protein sequence ID" value="MCA9728015.1"/>
    <property type="molecule type" value="Genomic_DNA"/>
</dbReference>
<name>A0A956M147_UNCEI</name>
<evidence type="ECO:0000313" key="2">
    <source>
        <dbReference type="Proteomes" id="UP000697710"/>
    </source>
</evidence>
<evidence type="ECO:0000313" key="1">
    <source>
        <dbReference type="EMBL" id="MCA9728015.1"/>
    </source>
</evidence>
<sequence>MAENRPEPEEIDLWRLAAEVADGRGVDWRNHHPSDPDASWMEDLRAIEALAEAMRRPPQPVAPAPRIAA</sequence>
<comment type="caution">
    <text evidence="1">The sequence shown here is derived from an EMBL/GenBank/DDBJ whole genome shotgun (WGS) entry which is preliminary data.</text>
</comment>
<feature type="non-terminal residue" evidence="1">
    <location>
        <position position="69"/>
    </location>
</feature>
<proteinExistence type="predicted"/>
<dbReference type="AlphaFoldDB" id="A0A956M147"/>
<gene>
    <name evidence="1" type="ORF">KC729_10060</name>
</gene>
<organism evidence="1 2">
    <name type="scientific">Eiseniibacteriota bacterium</name>
    <dbReference type="NCBI Taxonomy" id="2212470"/>
    <lineage>
        <taxon>Bacteria</taxon>
        <taxon>Candidatus Eiseniibacteriota</taxon>
    </lineage>
</organism>
<protein>
    <submittedName>
        <fullName evidence="1">Uncharacterized protein</fullName>
    </submittedName>
</protein>
<accession>A0A956M147</accession>
<reference evidence="1" key="2">
    <citation type="journal article" date="2021" name="Microbiome">
        <title>Successional dynamics and alternative stable states in a saline activated sludge microbial community over 9 years.</title>
        <authorList>
            <person name="Wang Y."/>
            <person name="Ye J."/>
            <person name="Ju F."/>
            <person name="Liu L."/>
            <person name="Boyd J.A."/>
            <person name="Deng Y."/>
            <person name="Parks D.H."/>
            <person name="Jiang X."/>
            <person name="Yin X."/>
            <person name="Woodcroft B.J."/>
            <person name="Tyson G.W."/>
            <person name="Hugenholtz P."/>
            <person name="Polz M.F."/>
            <person name="Zhang T."/>
        </authorList>
    </citation>
    <scope>NUCLEOTIDE SEQUENCE</scope>
    <source>
        <strain evidence="1">HKST-UBA01</strain>
    </source>
</reference>
<dbReference type="Proteomes" id="UP000697710">
    <property type="component" value="Unassembled WGS sequence"/>
</dbReference>
<reference evidence="1" key="1">
    <citation type="submission" date="2020-04" db="EMBL/GenBank/DDBJ databases">
        <authorList>
            <person name="Zhang T."/>
        </authorList>
    </citation>
    <scope>NUCLEOTIDE SEQUENCE</scope>
    <source>
        <strain evidence="1">HKST-UBA01</strain>
    </source>
</reference>